<organism evidence="2">
    <name type="scientific">Lygus hesperus</name>
    <name type="common">Western plant bug</name>
    <dbReference type="NCBI Taxonomy" id="30085"/>
    <lineage>
        <taxon>Eukaryota</taxon>
        <taxon>Metazoa</taxon>
        <taxon>Ecdysozoa</taxon>
        <taxon>Arthropoda</taxon>
        <taxon>Hexapoda</taxon>
        <taxon>Insecta</taxon>
        <taxon>Pterygota</taxon>
        <taxon>Neoptera</taxon>
        <taxon>Paraneoptera</taxon>
        <taxon>Hemiptera</taxon>
        <taxon>Heteroptera</taxon>
        <taxon>Panheteroptera</taxon>
        <taxon>Cimicomorpha</taxon>
        <taxon>Miridae</taxon>
        <taxon>Mirini</taxon>
        <taxon>Lygus</taxon>
    </lineage>
</organism>
<feature type="region of interest" description="Disordered" evidence="1">
    <location>
        <begin position="78"/>
        <end position="221"/>
    </location>
</feature>
<feature type="region of interest" description="Disordered" evidence="1">
    <location>
        <begin position="1"/>
        <end position="39"/>
    </location>
</feature>
<feature type="compositionally biased region" description="Acidic residues" evidence="1">
    <location>
        <begin position="157"/>
        <end position="194"/>
    </location>
</feature>
<feature type="non-terminal residue" evidence="2">
    <location>
        <position position="1"/>
    </location>
</feature>
<feature type="compositionally biased region" description="Basic and acidic residues" evidence="1">
    <location>
        <begin position="1"/>
        <end position="12"/>
    </location>
</feature>
<evidence type="ECO:0000313" key="2">
    <source>
        <dbReference type="EMBL" id="JAG05471.1"/>
    </source>
</evidence>
<gene>
    <name evidence="2" type="ORF">CM83_1415</name>
</gene>
<feature type="compositionally biased region" description="Pro residues" evidence="1">
    <location>
        <begin position="134"/>
        <end position="143"/>
    </location>
</feature>
<reference evidence="2" key="1">
    <citation type="journal article" date="2014" name="PLoS ONE">
        <title>Transcriptome-Based Identification of ABC Transporters in the Western Tarnished Plant Bug Lygus hesperus.</title>
        <authorList>
            <person name="Hull J.J."/>
            <person name="Chaney K."/>
            <person name="Geib S.M."/>
            <person name="Fabrick J.A."/>
            <person name="Brent C.S."/>
            <person name="Walsh D."/>
            <person name="Lavine L.C."/>
        </authorList>
    </citation>
    <scope>NUCLEOTIDE SEQUENCE</scope>
</reference>
<feature type="compositionally biased region" description="Polar residues" evidence="1">
    <location>
        <begin position="95"/>
        <end position="113"/>
    </location>
</feature>
<feature type="non-terminal residue" evidence="2">
    <location>
        <position position="221"/>
    </location>
</feature>
<feature type="compositionally biased region" description="Basic and acidic residues" evidence="1">
    <location>
        <begin position="202"/>
        <end position="213"/>
    </location>
</feature>
<protein>
    <submittedName>
        <fullName evidence="2">Uncharacterized protein</fullName>
    </submittedName>
</protein>
<name>A0A0A9WDK7_LYGHE</name>
<evidence type="ECO:0000256" key="1">
    <source>
        <dbReference type="SAM" id="MobiDB-lite"/>
    </source>
</evidence>
<sequence length="221" mass="25098">IVSHGVSKESSKNHPPLKQSPVNFIEPNTSPEDTTSKYYYNTGKQNHVKHASSESTPKYNVFTSSELPFYSQSPQYYYHSQSEGGRIKNGGQYKHPSSYTFTTEKPTTDSSGNGEEYIDDFVIGKGTNLSLLGPPRPPKPPKQPFRLQNIDNHAQENEEEYDDEDEEDSEEYYDDEEDDEQDDGEYEDEEEETQVNENTSGSKEKPKSEEDSNRPSQLSAS</sequence>
<proteinExistence type="predicted"/>
<feature type="compositionally biased region" description="Polar residues" evidence="1">
    <location>
        <begin position="20"/>
        <end position="39"/>
    </location>
</feature>
<dbReference type="EMBL" id="GBHO01038133">
    <property type="protein sequence ID" value="JAG05471.1"/>
    <property type="molecule type" value="Transcribed_RNA"/>
</dbReference>
<reference evidence="2" key="2">
    <citation type="submission" date="2014-07" db="EMBL/GenBank/DDBJ databases">
        <authorList>
            <person name="Hull J."/>
        </authorList>
    </citation>
    <scope>NUCLEOTIDE SEQUENCE</scope>
</reference>
<accession>A0A0A9WDK7</accession>
<dbReference type="AlphaFoldDB" id="A0A0A9WDK7"/>